<dbReference type="PRINTS" id="PR01035">
    <property type="entry name" value="TCRTETA"/>
</dbReference>
<evidence type="ECO:0000313" key="10">
    <source>
        <dbReference type="EMBL" id="CAJ2502405.1"/>
    </source>
</evidence>
<feature type="transmembrane region" description="Helical" evidence="8">
    <location>
        <begin position="379"/>
        <end position="398"/>
    </location>
</feature>
<keyword evidence="3" id="KW-0813">Transport</keyword>
<comment type="caution">
    <text evidence="10">The sequence shown here is derived from an EMBL/GenBank/DDBJ whole genome shotgun (WGS) entry which is preliminary data.</text>
</comment>
<feature type="transmembrane region" description="Helical" evidence="8">
    <location>
        <begin position="34"/>
        <end position="57"/>
    </location>
</feature>
<dbReference type="PANTHER" id="PTHR23506:SF23">
    <property type="entry name" value="GH10249P"/>
    <property type="match status" value="1"/>
</dbReference>
<feature type="region of interest" description="Disordered" evidence="7">
    <location>
        <begin position="224"/>
        <end position="301"/>
    </location>
</feature>
<keyword evidence="11" id="KW-1185">Reference proteome</keyword>
<evidence type="ECO:0000256" key="3">
    <source>
        <dbReference type="ARBA" id="ARBA00022448"/>
    </source>
</evidence>
<keyword evidence="4 8" id="KW-0812">Transmembrane</keyword>
<feature type="transmembrane region" description="Helical" evidence="8">
    <location>
        <begin position="109"/>
        <end position="130"/>
    </location>
</feature>
<dbReference type="InterPro" id="IPR036259">
    <property type="entry name" value="MFS_trans_sf"/>
</dbReference>
<dbReference type="Pfam" id="PF07690">
    <property type="entry name" value="MFS_1"/>
    <property type="match status" value="1"/>
</dbReference>
<keyword evidence="6 8" id="KW-0472">Membrane</keyword>
<evidence type="ECO:0000256" key="2">
    <source>
        <dbReference type="ARBA" id="ARBA00006829"/>
    </source>
</evidence>
<comment type="subcellular location">
    <subcellularLocation>
        <location evidence="1">Membrane</location>
        <topology evidence="1">Multi-pass membrane protein</topology>
    </subcellularLocation>
</comment>
<dbReference type="Gene3D" id="1.20.1250.20">
    <property type="entry name" value="MFS general substrate transporter like domains"/>
    <property type="match status" value="1"/>
</dbReference>
<evidence type="ECO:0000259" key="9">
    <source>
        <dbReference type="PROSITE" id="PS50850"/>
    </source>
</evidence>
<feature type="transmembrane region" description="Helical" evidence="8">
    <location>
        <begin position="486"/>
        <end position="505"/>
    </location>
</feature>
<dbReference type="Proteomes" id="UP001295740">
    <property type="component" value="Unassembled WGS sequence"/>
</dbReference>
<sequence>MGVVGNARQFLSGTKKDSASKPPYLLPLRSSTTLIVLTVNLAIFTDIFYYALVIPVIPFSLTVQVGIPEDQVQHWTSILLACYSVALFIGSPIAGLYADHTSSRRWPLLIGLVALAASTLLLCFGNSIGLLVLGRILQGFSASVVWSVGCALLVDTMDSAVGVAMGYVMTSMSVGLLIAPVIGGAVYGAVGYYPVYYIAFGIVAVDVLLRLFMIEKKVARQWIREEEPSPSETEKPSRDVEKAVSTIGSRTEDAPQDAVAASVVAGSAQTRQPKTGPEPEKAADIPQQDSRDPSPVPQSPAKPRPLVVLLKSPRLLAALYGVVVQAGIMMGFDAVLALFVQRTFHWNSTAAGILFLAIFLPGFVSPLVGWLSDKYGAKWPSFAGFCFTVPLLVCLRFVTESTIGHKVLLGFLLGLLGTALAFSNTPLMAEISYVIEEKAAENPGVFGEKGVYGLGYGLFTMAFALGGTIGPLWAGYVVASAGWGTMTWSFAVWAASGAVVIVVWLGGQVKKPEKPPVGPRESG</sequence>
<evidence type="ECO:0000256" key="8">
    <source>
        <dbReference type="SAM" id="Phobius"/>
    </source>
</evidence>
<feature type="transmembrane region" description="Helical" evidence="8">
    <location>
        <begin position="166"/>
        <end position="189"/>
    </location>
</feature>
<feature type="transmembrane region" description="Helical" evidence="8">
    <location>
        <begin position="77"/>
        <end position="97"/>
    </location>
</feature>
<dbReference type="AlphaFoldDB" id="A0AAI8VDH6"/>
<evidence type="ECO:0000256" key="1">
    <source>
        <dbReference type="ARBA" id="ARBA00004141"/>
    </source>
</evidence>
<dbReference type="SUPFAM" id="SSF103473">
    <property type="entry name" value="MFS general substrate transporter"/>
    <property type="match status" value="1"/>
</dbReference>
<feature type="compositionally biased region" description="Low complexity" evidence="7">
    <location>
        <begin position="258"/>
        <end position="268"/>
    </location>
</feature>
<dbReference type="GO" id="GO:0016020">
    <property type="term" value="C:membrane"/>
    <property type="evidence" value="ECO:0007669"/>
    <property type="project" value="UniProtKB-SubCell"/>
</dbReference>
<dbReference type="CDD" id="cd17325">
    <property type="entry name" value="MFS_MdtG_SLC18_like"/>
    <property type="match status" value="1"/>
</dbReference>
<feature type="domain" description="Major facilitator superfamily (MFS) profile" evidence="9">
    <location>
        <begin position="35"/>
        <end position="512"/>
    </location>
</feature>
<name>A0AAI8VDH6_9PEZI</name>
<evidence type="ECO:0000256" key="7">
    <source>
        <dbReference type="SAM" id="MobiDB-lite"/>
    </source>
</evidence>
<dbReference type="PROSITE" id="PS50850">
    <property type="entry name" value="MFS"/>
    <property type="match status" value="1"/>
</dbReference>
<dbReference type="GO" id="GO:0022857">
    <property type="term" value="F:transmembrane transporter activity"/>
    <property type="evidence" value="ECO:0007669"/>
    <property type="project" value="InterPro"/>
</dbReference>
<dbReference type="PANTHER" id="PTHR23506">
    <property type="entry name" value="GH10249P"/>
    <property type="match status" value="1"/>
</dbReference>
<reference evidence="10" key="1">
    <citation type="submission" date="2023-10" db="EMBL/GenBank/DDBJ databases">
        <authorList>
            <person name="Hackl T."/>
        </authorList>
    </citation>
    <scope>NUCLEOTIDE SEQUENCE</scope>
</reference>
<evidence type="ECO:0000256" key="5">
    <source>
        <dbReference type="ARBA" id="ARBA00022989"/>
    </source>
</evidence>
<dbReference type="InterPro" id="IPR050930">
    <property type="entry name" value="MFS_Vesicular_Transporter"/>
</dbReference>
<feature type="transmembrane region" description="Helical" evidence="8">
    <location>
        <begin position="410"/>
        <end position="429"/>
    </location>
</feature>
<evidence type="ECO:0000313" key="11">
    <source>
        <dbReference type="Proteomes" id="UP001295740"/>
    </source>
</evidence>
<evidence type="ECO:0000256" key="4">
    <source>
        <dbReference type="ARBA" id="ARBA00022692"/>
    </source>
</evidence>
<feature type="compositionally biased region" description="Basic and acidic residues" evidence="7">
    <location>
        <begin position="224"/>
        <end position="242"/>
    </location>
</feature>
<proteinExistence type="inferred from homology"/>
<dbReference type="EMBL" id="CAUWAG010000004">
    <property type="protein sequence ID" value="CAJ2502405.1"/>
    <property type="molecule type" value="Genomic_DNA"/>
</dbReference>
<evidence type="ECO:0000256" key="6">
    <source>
        <dbReference type="ARBA" id="ARBA00023136"/>
    </source>
</evidence>
<keyword evidence="5 8" id="KW-1133">Transmembrane helix</keyword>
<accession>A0AAI8VDH6</accession>
<feature type="transmembrane region" description="Helical" evidence="8">
    <location>
        <begin position="315"/>
        <end position="340"/>
    </location>
</feature>
<feature type="transmembrane region" description="Helical" evidence="8">
    <location>
        <begin position="136"/>
        <end position="154"/>
    </location>
</feature>
<gene>
    <name evidence="10" type="ORF">KHLLAP_LOCUS2873</name>
</gene>
<dbReference type="InterPro" id="IPR011701">
    <property type="entry name" value="MFS"/>
</dbReference>
<protein>
    <submittedName>
        <fullName evidence="10">Uu.00g097990.m01.CDS01</fullName>
    </submittedName>
</protein>
<dbReference type="InterPro" id="IPR020846">
    <property type="entry name" value="MFS_dom"/>
</dbReference>
<dbReference type="InterPro" id="IPR001958">
    <property type="entry name" value="Tet-R_TetA/multi-R_MdtG-like"/>
</dbReference>
<comment type="similarity">
    <text evidence="2">Belongs to the major facilitator superfamily. Vesicular transporter family.</text>
</comment>
<feature type="transmembrane region" description="Helical" evidence="8">
    <location>
        <begin position="352"/>
        <end position="372"/>
    </location>
</feature>
<organism evidence="10 11">
    <name type="scientific">Anthostomella pinea</name>
    <dbReference type="NCBI Taxonomy" id="933095"/>
    <lineage>
        <taxon>Eukaryota</taxon>
        <taxon>Fungi</taxon>
        <taxon>Dikarya</taxon>
        <taxon>Ascomycota</taxon>
        <taxon>Pezizomycotina</taxon>
        <taxon>Sordariomycetes</taxon>
        <taxon>Xylariomycetidae</taxon>
        <taxon>Xylariales</taxon>
        <taxon>Xylariaceae</taxon>
        <taxon>Anthostomella</taxon>
    </lineage>
</organism>
<feature type="transmembrane region" description="Helical" evidence="8">
    <location>
        <begin position="450"/>
        <end position="474"/>
    </location>
</feature>
<feature type="transmembrane region" description="Helical" evidence="8">
    <location>
        <begin position="195"/>
        <end position="214"/>
    </location>
</feature>